<comment type="caution">
    <text evidence="1">The sequence shown here is derived from an EMBL/GenBank/DDBJ whole genome shotgun (WGS) entry which is preliminary data.</text>
</comment>
<dbReference type="AlphaFoldDB" id="A0A433UUZ1"/>
<dbReference type="OrthoDB" id="571079at2"/>
<evidence type="ECO:0000313" key="2">
    <source>
        <dbReference type="Proteomes" id="UP000276103"/>
    </source>
</evidence>
<name>A0A433UUZ1_ANAVA</name>
<sequence>MLKKSLRNFLIVPFSLIPWLSGEILLNSLAKALPGESTEEVTTWIQAHSTLRPRSGERLFVSKSDTAAQRFTFQASVLPPGKVTFTKDRSTIRTERMSMYDGVNGVTLQRLQESLRVIYSLDVYQDYNRAQVVYQYPNQSAINQARLAKTPIREALKGELRLGDRYAYWVEIAQPRQGKALSGQMTVFLKSDLDKLEAELRTR</sequence>
<reference evidence="1 2" key="1">
    <citation type="journal article" date="2019" name="Genome Biol. Evol.">
        <title>Day and night: Metabolic profiles and evolutionary relationships of six axenic non-marine cyanobacteria.</title>
        <authorList>
            <person name="Will S.E."/>
            <person name="Henke P."/>
            <person name="Boedeker C."/>
            <person name="Huang S."/>
            <person name="Brinkmann H."/>
            <person name="Rohde M."/>
            <person name="Jarek M."/>
            <person name="Friedl T."/>
            <person name="Seufert S."/>
            <person name="Schumacher M."/>
            <person name="Overmann J."/>
            <person name="Neumann-Schaal M."/>
            <person name="Petersen J."/>
        </authorList>
    </citation>
    <scope>NUCLEOTIDE SEQUENCE [LARGE SCALE GENOMIC DNA]</scope>
    <source>
        <strain evidence="1 2">SAG 1403-4b</strain>
    </source>
</reference>
<gene>
    <name evidence="1" type="ORF">DSM107003_15460</name>
</gene>
<organism evidence="1 2">
    <name type="scientific">Trichormus variabilis SAG 1403-4b</name>
    <dbReference type="NCBI Taxonomy" id="447716"/>
    <lineage>
        <taxon>Bacteria</taxon>
        <taxon>Bacillati</taxon>
        <taxon>Cyanobacteriota</taxon>
        <taxon>Cyanophyceae</taxon>
        <taxon>Nostocales</taxon>
        <taxon>Nostocaceae</taxon>
        <taxon>Trichormus</taxon>
    </lineage>
</organism>
<dbReference type="RefSeq" id="WP_127053397.1">
    <property type="nucleotide sequence ID" value="NZ_RSCM01000004.1"/>
</dbReference>
<accession>A0A433UUZ1</accession>
<proteinExistence type="predicted"/>
<keyword evidence="2" id="KW-1185">Reference proteome</keyword>
<protein>
    <submittedName>
        <fullName evidence="1">Uncharacterized protein</fullName>
    </submittedName>
</protein>
<evidence type="ECO:0000313" key="1">
    <source>
        <dbReference type="EMBL" id="RUS97671.1"/>
    </source>
</evidence>
<dbReference type="EMBL" id="RSCM01000004">
    <property type="protein sequence ID" value="RUS97671.1"/>
    <property type="molecule type" value="Genomic_DNA"/>
</dbReference>
<dbReference type="Proteomes" id="UP000276103">
    <property type="component" value="Unassembled WGS sequence"/>
</dbReference>